<keyword evidence="2" id="KW-0238">DNA-binding</keyword>
<dbReference type="Gene3D" id="1.10.10.60">
    <property type="entry name" value="Homeodomain-like"/>
    <property type="match status" value="2"/>
</dbReference>
<keyword evidence="4" id="KW-0812">Transmembrane</keyword>
<dbReference type="EMBL" id="BJTZ01000010">
    <property type="protein sequence ID" value="GEK13886.1"/>
    <property type="molecule type" value="Genomic_DNA"/>
</dbReference>
<evidence type="ECO:0000313" key="6">
    <source>
        <dbReference type="EMBL" id="GEK13886.1"/>
    </source>
</evidence>
<evidence type="ECO:0000256" key="1">
    <source>
        <dbReference type="ARBA" id="ARBA00023015"/>
    </source>
</evidence>
<organism evidence="6 7">
    <name type="scientific">Aliivibrio fischeri</name>
    <name type="common">Vibrio fischeri</name>
    <dbReference type="NCBI Taxonomy" id="668"/>
    <lineage>
        <taxon>Bacteria</taxon>
        <taxon>Pseudomonadati</taxon>
        <taxon>Pseudomonadota</taxon>
        <taxon>Gammaproteobacteria</taxon>
        <taxon>Vibrionales</taxon>
        <taxon>Vibrionaceae</taxon>
        <taxon>Aliivibrio</taxon>
    </lineage>
</organism>
<dbReference type="InterPro" id="IPR015943">
    <property type="entry name" value="WD40/YVTN_repeat-like_dom_sf"/>
</dbReference>
<dbReference type="SUPFAM" id="SSF55874">
    <property type="entry name" value="ATPase domain of HSP90 chaperone/DNA topoisomerase II/histidine kinase"/>
    <property type="match status" value="1"/>
</dbReference>
<dbReference type="PANTHER" id="PTHR43280:SF28">
    <property type="entry name" value="HTH-TYPE TRANSCRIPTIONAL ACTIVATOR RHAS"/>
    <property type="match status" value="1"/>
</dbReference>
<dbReference type="Gene3D" id="2.130.10.10">
    <property type="entry name" value="YVTN repeat-like/Quinoprotein amine dehydrogenase"/>
    <property type="match status" value="2"/>
</dbReference>
<comment type="caution">
    <text evidence="6">The sequence shown here is derived from an EMBL/GenBank/DDBJ whole genome shotgun (WGS) entry which is preliminary data.</text>
</comment>
<dbReference type="Pfam" id="PF07494">
    <property type="entry name" value="Reg_prop"/>
    <property type="match status" value="1"/>
</dbReference>
<dbReference type="PANTHER" id="PTHR43280">
    <property type="entry name" value="ARAC-FAMILY TRANSCRIPTIONAL REGULATOR"/>
    <property type="match status" value="1"/>
</dbReference>
<dbReference type="PROSITE" id="PS01124">
    <property type="entry name" value="HTH_ARAC_FAMILY_2"/>
    <property type="match status" value="1"/>
</dbReference>
<dbReference type="GO" id="GO:0043565">
    <property type="term" value="F:sequence-specific DNA binding"/>
    <property type="evidence" value="ECO:0007669"/>
    <property type="project" value="InterPro"/>
</dbReference>
<dbReference type="Gene3D" id="3.30.565.10">
    <property type="entry name" value="Histidine kinase-like ATPase, C-terminal domain"/>
    <property type="match status" value="1"/>
</dbReference>
<keyword evidence="3" id="KW-0804">Transcription</keyword>
<dbReference type="InterPro" id="IPR018060">
    <property type="entry name" value="HTH_AraC"/>
</dbReference>
<evidence type="ECO:0000256" key="2">
    <source>
        <dbReference type="ARBA" id="ARBA00023125"/>
    </source>
</evidence>
<dbReference type="PROSITE" id="PS00041">
    <property type="entry name" value="HTH_ARAC_FAMILY_1"/>
    <property type="match status" value="1"/>
</dbReference>
<dbReference type="InterPro" id="IPR009057">
    <property type="entry name" value="Homeodomain-like_sf"/>
</dbReference>
<reference evidence="6 7" key="1">
    <citation type="submission" date="2019-07" db="EMBL/GenBank/DDBJ databases">
        <title>Whole genome shotgun sequence of Aliivibrio fischeri NBRC 101058.</title>
        <authorList>
            <person name="Hosoyama A."/>
            <person name="Uohara A."/>
            <person name="Ohji S."/>
            <person name="Ichikawa N."/>
        </authorList>
    </citation>
    <scope>NUCLEOTIDE SEQUENCE [LARGE SCALE GENOMIC DNA]</scope>
    <source>
        <strain evidence="6 7">NBRC 101058</strain>
    </source>
</reference>
<keyword evidence="4" id="KW-0472">Membrane</keyword>
<dbReference type="Proteomes" id="UP000321787">
    <property type="component" value="Unassembled WGS sequence"/>
</dbReference>
<keyword evidence="1" id="KW-0805">Transcription regulation</keyword>
<dbReference type="RefSeq" id="WP_146864062.1">
    <property type="nucleotide sequence ID" value="NZ_BJTZ01000010.1"/>
</dbReference>
<dbReference type="PRINTS" id="PR00032">
    <property type="entry name" value="HTHARAC"/>
</dbReference>
<dbReference type="GO" id="GO:0003700">
    <property type="term" value="F:DNA-binding transcription factor activity"/>
    <property type="evidence" value="ECO:0007669"/>
    <property type="project" value="InterPro"/>
</dbReference>
<feature type="transmembrane region" description="Helical" evidence="4">
    <location>
        <begin position="728"/>
        <end position="752"/>
    </location>
</feature>
<dbReference type="InterPro" id="IPR036890">
    <property type="entry name" value="HATPase_C_sf"/>
</dbReference>
<protein>
    <submittedName>
        <fullName evidence="6">AraC family transcriptional regulator</fullName>
    </submittedName>
</protein>
<evidence type="ECO:0000256" key="3">
    <source>
        <dbReference type="ARBA" id="ARBA00023163"/>
    </source>
</evidence>
<keyword evidence="4" id="KW-1133">Transmembrane helix</keyword>
<dbReference type="Pfam" id="PF12833">
    <property type="entry name" value="HTH_18"/>
    <property type="match status" value="1"/>
</dbReference>
<evidence type="ECO:0000256" key="4">
    <source>
        <dbReference type="SAM" id="Phobius"/>
    </source>
</evidence>
<evidence type="ECO:0000313" key="7">
    <source>
        <dbReference type="Proteomes" id="UP000321787"/>
    </source>
</evidence>
<dbReference type="InterPro" id="IPR020449">
    <property type="entry name" value="Tscrpt_reg_AraC-type_HTH"/>
</dbReference>
<dbReference type="SUPFAM" id="SSF63829">
    <property type="entry name" value="Calcium-dependent phosphotriesterase"/>
    <property type="match status" value="2"/>
</dbReference>
<feature type="domain" description="HTH araC/xylS-type" evidence="5">
    <location>
        <begin position="1034"/>
        <end position="1132"/>
    </location>
</feature>
<name>A0A510UH52_ALIFS</name>
<accession>A0A510UH52</accession>
<proteinExistence type="predicted"/>
<dbReference type="Gene3D" id="2.60.40.10">
    <property type="entry name" value="Immunoglobulins"/>
    <property type="match status" value="1"/>
</dbReference>
<evidence type="ECO:0000259" key="5">
    <source>
        <dbReference type="PROSITE" id="PS01124"/>
    </source>
</evidence>
<dbReference type="SUPFAM" id="SSF46689">
    <property type="entry name" value="Homeodomain-like"/>
    <property type="match status" value="1"/>
</dbReference>
<dbReference type="SMART" id="SM00342">
    <property type="entry name" value="HTH_ARAC"/>
    <property type="match status" value="1"/>
</dbReference>
<gene>
    <name evidence="6" type="ORF">AFI02nite_19220</name>
</gene>
<dbReference type="InterPro" id="IPR018062">
    <property type="entry name" value="HTH_AraC-typ_CS"/>
</dbReference>
<dbReference type="AlphaFoldDB" id="A0A510UH52"/>
<dbReference type="InterPro" id="IPR013783">
    <property type="entry name" value="Ig-like_fold"/>
</dbReference>
<dbReference type="InterPro" id="IPR011110">
    <property type="entry name" value="Reg_prop"/>
</dbReference>
<sequence>MLFFRILTLSIFLFFSTFTLSQSESSIFYPMPIHTDGQYITAQQLFMREDGAVWMYDIYGQLHLFDGENIFTIGEKSDRTLPRKIAYFNGEFWFIKKGSIHAWSKKTGMNEVYRMPKGTSIIEMNQQDGMFWGNDTDSFFVYDPKKKRYYSSNINEVNTSAILDEITITGAIHVDNRWLVSTSEGVFEFDIATESYTPLYLGQYIDAIFYSKYTDKIFLGTHGSIWSSELHDHELIINKKILINSSLLSFAETESYFWFGTSDGLYKWNILNNKIDHFTAVVRDDYSLEGNKVYSVIADHNNGLWVATDNGVSYYSDSNRLFSRLRYKDVNGLLNISEINAITQTSENDAWLGTSSGLLLINTDNLYQPIVTISKHSINDLTHGDQFVWAATDRGILQVDLQLKNTSIPKALKSLEDDDIQHLLLSTDGTLWFSSSNGLYKYDIQRDKLTNLGFSWALDQKHSIRITHIYQNKNNQISIGTNVGLYRYENGALTFDYAYVRAGSILDMVDTEYGNSWIVSNYGLQISNRTGVRTDISLPTEYTTPHCVLSSANGVWLSSSKGLSLYTHRGRIVKHFGTQSGLINNELLPDLCSISLNGVMLFASKDGVIVAHEQELIEYHRPKPHVVLGQVKIDSEIVNYGGEKKLTKQVPYGANISFLFGVLPEFNNKSLSFQLLGSNDEAWQDFDGSLLIFDSLQSGKYELRIKPRNNGQRRSIVTEVEFYVEVPWFFAPWFIFFLFSLVSAILMGIYYWRSKEIKKSNEKLKKSVEIKTKQLSNQGKALISSNRQLQKLLTVRQHVISEMAEQARQPIKDIQANLQKKGLLTNLALANQCEHSLQLLEQLTHIEPFVTLQKNKRTNQVLAPLLSAALKSWKDEYHTKGVELILEDNSQGVSIFVQPLLIDAIFNNVLFSLLKRSQSGEVVTIRIQCDGARVVAYFLSEGAEISVTELDELGRVDLSQTIEVINQALGLPAVKLLTVQNGGHFEIVKNMSGSNELQFSWPIAVDEFVTPQVPEVHSKDKGSDEQKQHQEWLLKVYQLIEDNYSLASFGTSAAAKALFISERNLQRKFKQLTQRSFMEYLIDTRLEKACELLISGQKVADAAFESGFNDPSYFSKRFKRHYGLSPTQFVTENEE</sequence>